<evidence type="ECO:0000313" key="2">
    <source>
        <dbReference type="Proteomes" id="UP000193380"/>
    </source>
</evidence>
<reference evidence="1" key="1">
    <citation type="journal article" date="2014" name="Nat. Commun.">
        <title>The rainbow trout genome provides novel insights into evolution after whole-genome duplication in vertebrates.</title>
        <authorList>
            <person name="Berthelot C."/>
            <person name="Brunet F."/>
            <person name="Chalopin D."/>
            <person name="Juanchich A."/>
            <person name="Bernard M."/>
            <person name="Noel B."/>
            <person name="Bento P."/>
            <person name="Da Silva C."/>
            <person name="Labadie K."/>
            <person name="Alberti A."/>
            <person name="Aury J.M."/>
            <person name="Louis A."/>
            <person name="Dehais P."/>
            <person name="Bardou P."/>
            <person name="Montfort J."/>
            <person name="Klopp C."/>
            <person name="Cabau C."/>
            <person name="Gaspin C."/>
            <person name="Thorgaard G.H."/>
            <person name="Boussaha M."/>
            <person name="Quillet E."/>
            <person name="Guyomard R."/>
            <person name="Galiana D."/>
            <person name="Bobe J."/>
            <person name="Volff J.N."/>
            <person name="Genet C."/>
            <person name="Wincker P."/>
            <person name="Jaillon O."/>
            <person name="Roest Crollius H."/>
            <person name="Guiguen Y."/>
        </authorList>
    </citation>
    <scope>NUCLEOTIDE SEQUENCE [LARGE SCALE GENOMIC DNA]</scope>
</reference>
<dbReference type="PaxDb" id="8022-A0A060Z4E8"/>
<sequence length="67" mass="7707">MIVPQRIYRNSCEFQNVEHVTYLRSTISEDGSSQSSGRPRNRILNHNTIPLSTKLKTFTMVVITNLL</sequence>
<evidence type="ECO:0000313" key="1">
    <source>
        <dbReference type="EMBL" id="CDQ96165.1"/>
    </source>
</evidence>
<protein>
    <submittedName>
        <fullName evidence="1">Uncharacterized protein</fullName>
    </submittedName>
</protein>
<name>A0A060Z4E8_ONCMY</name>
<accession>A0A060Z4E8</accession>
<dbReference type="Proteomes" id="UP000193380">
    <property type="component" value="Unassembled WGS sequence"/>
</dbReference>
<dbReference type="EMBL" id="FR924377">
    <property type="protein sequence ID" value="CDQ96165.1"/>
    <property type="molecule type" value="Genomic_DNA"/>
</dbReference>
<reference evidence="1" key="2">
    <citation type="submission" date="2014-03" db="EMBL/GenBank/DDBJ databases">
        <authorList>
            <person name="Genoscope - CEA"/>
        </authorList>
    </citation>
    <scope>NUCLEOTIDE SEQUENCE</scope>
</reference>
<proteinExistence type="predicted"/>
<dbReference type="AlphaFoldDB" id="A0A060Z4E8"/>
<organism evidence="1 2">
    <name type="scientific">Oncorhynchus mykiss</name>
    <name type="common">Rainbow trout</name>
    <name type="synonym">Salmo gairdneri</name>
    <dbReference type="NCBI Taxonomy" id="8022"/>
    <lineage>
        <taxon>Eukaryota</taxon>
        <taxon>Metazoa</taxon>
        <taxon>Chordata</taxon>
        <taxon>Craniata</taxon>
        <taxon>Vertebrata</taxon>
        <taxon>Euteleostomi</taxon>
        <taxon>Actinopterygii</taxon>
        <taxon>Neopterygii</taxon>
        <taxon>Teleostei</taxon>
        <taxon>Protacanthopterygii</taxon>
        <taxon>Salmoniformes</taxon>
        <taxon>Salmonidae</taxon>
        <taxon>Salmoninae</taxon>
        <taxon>Oncorhynchus</taxon>
    </lineage>
</organism>
<gene>
    <name evidence="1" type="ORF">GSONMT00060914001</name>
</gene>